<accession>A0A0P7YWJ3</accession>
<feature type="compositionally biased region" description="Pro residues" evidence="1">
    <location>
        <begin position="113"/>
        <end position="122"/>
    </location>
</feature>
<evidence type="ECO:0000256" key="1">
    <source>
        <dbReference type="SAM" id="MobiDB-lite"/>
    </source>
</evidence>
<organism evidence="2 3">
    <name type="scientific">Phormidesmis priestleyi Ana</name>
    <dbReference type="NCBI Taxonomy" id="1666911"/>
    <lineage>
        <taxon>Bacteria</taxon>
        <taxon>Bacillati</taxon>
        <taxon>Cyanobacteriota</taxon>
        <taxon>Cyanophyceae</taxon>
        <taxon>Leptolyngbyales</taxon>
        <taxon>Leptolyngbyaceae</taxon>
        <taxon>Phormidesmis</taxon>
    </lineage>
</organism>
<feature type="compositionally biased region" description="Low complexity" evidence="1">
    <location>
        <begin position="123"/>
        <end position="134"/>
    </location>
</feature>
<feature type="region of interest" description="Disordered" evidence="1">
    <location>
        <begin position="37"/>
        <end position="58"/>
    </location>
</feature>
<comment type="caution">
    <text evidence="2">The sequence shown here is derived from an EMBL/GenBank/DDBJ whole genome shotgun (WGS) entry which is preliminary data.</text>
</comment>
<gene>
    <name evidence="2" type="ORF">HLUCCA11_13420</name>
</gene>
<evidence type="ECO:0000313" key="2">
    <source>
        <dbReference type="EMBL" id="KPQ34721.1"/>
    </source>
</evidence>
<protein>
    <submittedName>
        <fullName evidence="2">Uncharacterized protein</fullName>
    </submittedName>
</protein>
<reference evidence="2 3" key="1">
    <citation type="submission" date="2015-09" db="EMBL/GenBank/DDBJ databases">
        <title>Identification and resolution of microdiversity through metagenomic sequencing of parallel consortia.</title>
        <authorList>
            <person name="Nelson W.C."/>
            <person name="Romine M.F."/>
            <person name="Lindemann S.R."/>
        </authorList>
    </citation>
    <scope>NUCLEOTIDE SEQUENCE [LARGE SCALE GENOMIC DNA]</scope>
    <source>
        <strain evidence="2">Ana</strain>
    </source>
</reference>
<dbReference type="EMBL" id="LJZR01000017">
    <property type="protein sequence ID" value="KPQ34721.1"/>
    <property type="molecule type" value="Genomic_DNA"/>
</dbReference>
<dbReference type="AlphaFoldDB" id="A0A0P7YWJ3"/>
<feature type="region of interest" description="Disordered" evidence="1">
    <location>
        <begin position="109"/>
        <end position="162"/>
    </location>
</feature>
<dbReference type="STRING" id="1666911.HLUCCA11_13420"/>
<evidence type="ECO:0000313" key="3">
    <source>
        <dbReference type="Proteomes" id="UP000050465"/>
    </source>
</evidence>
<name>A0A0P7YWJ3_9CYAN</name>
<sequence>MLRTQKSKPIFWGIVLFSLCFHGLIFRLPWPNESEASSVEASGEVPTTETDDSQSLSLDVVSLPAGLPAIAERPNSAEPSPPTLSQLQPAPVVAFPELPSEEPLISAEIMPPDAVPPRPQPQSQPRSQSQPVPSGSVAPTAPAPRVELPTTAAGEVSSLPDASPEYGMVVRLGDDFPHLTGAESGCYGVESCHKISGNFRQMAKQLITQLEAQGYQLTEREDIDDTGHRVFEVIAPDNPDEISYLNVYSPDVGSTVYVLTVDVLSLEQLKQLSA</sequence>
<dbReference type="Proteomes" id="UP000050465">
    <property type="component" value="Unassembled WGS sequence"/>
</dbReference>
<proteinExistence type="predicted"/>